<dbReference type="Proteomes" id="UP000324022">
    <property type="component" value="Unassembled WGS sequence"/>
</dbReference>
<dbReference type="EMBL" id="OOIN01000013">
    <property type="protein sequence ID" value="SPO26268.1"/>
    <property type="molecule type" value="Genomic_DNA"/>
</dbReference>
<feature type="compositionally biased region" description="Basic residues" evidence="2">
    <location>
        <begin position="992"/>
        <end position="1002"/>
    </location>
</feature>
<feature type="compositionally biased region" description="Basic and acidic residues" evidence="2">
    <location>
        <begin position="638"/>
        <end position="649"/>
    </location>
</feature>
<feature type="coiled-coil region" evidence="1">
    <location>
        <begin position="381"/>
        <end position="481"/>
    </location>
</feature>
<feature type="compositionally biased region" description="Acidic residues" evidence="2">
    <location>
        <begin position="729"/>
        <end position="745"/>
    </location>
</feature>
<dbReference type="AlphaFoldDB" id="A0A5C3E721"/>
<evidence type="ECO:0000313" key="4">
    <source>
        <dbReference type="Proteomes" id="UP000324022"/>
    </source>
</evidence>
<accession>A0A5C3E721</accession>
<evidence type="ECO:0000313" key="3">
    <source>
        <dbReference type="EMBL" id="SPO26268.1"/>
    </source>
</evidence>
<keyword evidence="4" id="KW-1185">Reference proteome</keyword>
<feature type="region of interest" description="Disordered" evidence="2">
    <location>
        <begin position="628"/>
        <end position="717"/>
    </location>
</feature>
<gene>
    <name evidence="3" type="ORF">UTRI_02544</name>
</gene>
<dbReference type="GO" id="GO:0005737">
    <property type="term" value="C:cytoplasm"/>
    <property type="evidence" value="ECO:0007669"/>
    <property type="project" value="TreeGrafter"/>
</dbReference>
<dbReference type="GO" id="GO:0000146">
    <property type="term" value="F:microfilament motor activity"/>
    <property type="evidence" value="ECO:0007669"/>
    <property type="project" value="TreeGrafter"/>
</dbReference>
<evidence type="ECO:0000256" key="2">
    <source>
        <dbReference type="SAM" id="MobiDB-lite"/>
    </source>
</evidence>
<feature type="region of interest" description="Disordered" evidence="2">
    <location>
        <begin position="974"/>
        <end position="1018"/>
    </location>
</feature>
<name>A0A5C3E721_9BASI</name>
<dbReference type="PANTHER" id="PTHR45615:SF40">
    <property type="entry name" value="MYOSIN HEAVY CHAIN, NON-MUSCLE"/>
    <property type="match status" value="1"/>
</dbReference>
<dbReference type="OrthoDB" id="419631at2759"/>
<feature type="compositionally biased region" description="Polar residues" evidence="2">
    <location>
        <begin position="31"/>
        <end position="52"/>
    </location>
</feature>
<feature type="region of interest" description="Disordered" evidence="2">
    <location>
        <begin position="784"/>
        <end position="815"/>
    </location>
</feature>
<feature type="region of interest" description="Disordered" evidence="2">
    <location>
        <begin position="726"/>
        <end position="745"/>
    </location>
</feature>
<reference evidence="3 4" key="1">
    <citation type="submission" date="2018-03" db="EMBL/GenBank/DDBJ databases">
        <authorList>
            <person name="Guldener U."/>
        </authorList>
    </citation>
    <scope>NUCLEOTIDE SEQUENCE [LARGE SCALE GENOMIC DNA]</scope>
    <source>
        <strain evidence="3 4">NBRC100155</strain>
    </source>
</reference>
<dbReference type="PANTHER" id="PTHR45615">
    <property type="entry name" value="MYOSIN HEAVY CHAIN, NON-MUSCLE"/>
    <property type="match status" value="1"/>
</dbReference>
<organism evidence="3 4">
    <name type="scientific">Ustilago trichophora</name>
    <dbReference type="NCBI Taxonomy" id="86804"/>
    <lineage>
        <taxon>Eukaryota</taxon>
        <taxon>Fungi</taxon>
        <taxon>Dikarya</taxon>
        <taxon>Basidiomycota</taxon>
        <taxon>Ustilaginomycotina</taxon>
        <taxon>Ustilaginomycetes</taxon>
        <taxon>Ustilaginales</taxon>
        <taxon>Ustilaginaceae</taxon>
        <taxon>Ustilago</taxon>
    </lineage>
</organism>
<dbReference type="GO" id="GO:0016460">
    <property type="term" value="C:myosin II complex"/>
    <property type="evidence" value="ECO:0007669"/>
    <property type="project" value="TreeGrafter"/>
</dbReference>
<feature type="compositionally biased region" description="Low complexity" evidence="2">
    <location>
        <begin position="791"/>
        <end position="815"/>
    </location>
</feature>
<proteinExistence type="predicted"/>
<evidence type="ECO:0000256" key="1">
    <source>
        <dbReference type="SAM" id="Coils"/>
    </source>
</evidence>
<feature type="compositionally biased region" description="Basic and acidic residues" evidence="2">
    <location>
        <begin position="671"/>
        <end position="686"/>
    </location>
</feature>
<feature type="coiled-coil region" evidence="1">
    <location>
        <begin position="571"/>
        <end position="605"/>
    </location>
</feature>
<feature type="region of interest" description="Disordered" evidence="2">
    <location>
        <begin position="108"/>
        <end position="144"/>
    </location>
</feature>
<feature type="region of interest" description="Disordered" evidence="2">
    <location>
        <begin position="1"/>
        <end position="52"/>
    </location>
</feature>
<dbReference type="GO" id="GO:0051015">
    <property type="term" value="F:actin filament binding"/>
    <property type="evidence" value="ECO:0007669"/>
    <property type="project" value="TreeGrafter"/>
</dbReference>
<protein>
    <submittedName>
        <fullName evidence="3">Uncharacterized protein</fullName>
    </submittedName>
</protein>
<dbReference type="GO" id="GO:0032982">
    <property type="term" value="C:myosin filament"/>
    <property type="evidence" value="ECO:0007669"/>
    <property type="project" value="TreeGrafter"/>
</dbReference>
<keyword evidence="1" id="KW-0175">Coiled coil</keyword>
<feature type="coiled-coil region" evidence="1">
    <location>
        <begin position="217"/>
        <end position="244"/>
    </location>
</feature>
<sequence>MSRRPLAEPASIAANAPPSHVSVVRRPLGPSTKSNVAPVIPSTSASTHAVKTQNELGDLQTELRLAAQREAKLKHSLEKWEKSHASLKEKSSKLTDLQARLGELHKVHEESKARRQREIDDLTERLGKEEERRKHDLAEAKHSVASEKAKAREYQAKCTAIEAELEHLRIQGSASSDMLSQKQALIDELQAQRDSDKIIAIDAQNKTEAAHAAHEQQAATEAARSELQSELEELLLEVDQIEQQHVHNLAMVAKAVSQHIEALQFQSRAQQDAWTIKWHHNVSERISLETLADERAAQIHELVAVVKQVQDDRDAAKQLVSTLQTDLISMTAELSAERQLASLLMVQQQDQQQQRAGVGASTSFSDLSGLSIALDTDDAANSLLQAHIEDLQARNTLLQEEADDLQSRLIARSTEAKAAEEALATVRSQVATLETAVAAKERQVDSFVAQLSELEPLRQRLATALDEAAAARREAQAQTEASRSLTASLQNARLAQNAWREERDRMAALLDQAEHFESLYHELVEQSKHLVERNALAEEEKATLSALNSELLSHNNPNQKIMYMDRVRHELDHVKQENLGLRLQLERIEEENRQLGSELSSYKAVDVPLSQRPRAEVTRVMRATDHQGLLRQVSGSMEELKPVDVRRSDDEQDSLLDARSTVHGRTTPTRAAKDAAGGKKQQKQEVEETYGDGATAEALAHPPLPMDTGLSPKKRRSYGNLSVHATGEAAEDESDNEHEDDVEDDTLLPLATGAEADRLVSEDEEVATRRNRPRHTLVNSGALRLNPPAQASSNALPASIAPSAAPTTSVTATRRPSLATSSLGIKARRVSELVRASTPPLALSGDISSLETPHSHLLDAALPSPSPYGLADWTATDETSHVPGLNPHRRGGFDLIHSTPLDLQRSKLKSRYSGAQRIPLVVDASTTPKGLLPPKRNSGTRIAIQQENRTVVEDEHDSFRKGWLYEDDEDQVDLPDFSIENPHPQRSIHTNKQQKQKPKARASIKIPKPGPMARTFFR</sequence>